<keyword evidence="2" id="KW-1185">Reference proteome</keyword>
<dbReference type="EMBL" id="PGOL01001346">
    <property type="protein sequence ID" value="PKI58735.1"/>
    <property type="molecule type" value="Genomic_DNA"/>
</dbReference>
<gene>
    <name evidence="1" type="ORF">CRG98_020891</name>
</gene>
<comment type="caution">
    <text evidence="1">The sequence shown here is derived from an EMBL/GenBank/DDBJ whole genome shotgun (WGS) entry which is preliminary data.</text>
</comment>
<dbReference type="AlphaFoldDB" id="A0A2I0JR21"/>
<sequence length="85" mass="8830">MNHQCLNYGLSIREPNNLCLLMRSFQGDVDGEEAGAAFEGGSYDEDEIEPRGALAGAEASEAMGFEGEMVGVESAASLGAGEGEI</sequence>
<evidence type="ECO:0000313" key="1">
    <source>
        <dbReference type="EMBL" id="PKI58735.1"/>
    </source>
</evidence>
<dbReference type="Proteomes" id="UP000233551">
    <property type="component" value="Unassembled WGS sequence"/>
</dbReference>
<proteinExistence type="predicted"/>
<protein>
    <submittedName>
        <fullName evidence="1">Uncharacterized protein</fullName>
    </submittedName>
</protein>
<accession>A0A2I0JR21</accession>
<reference evidence="1 2" key="1">
    <citation type="submission" date="2017-11" db="EMBL/GenBank/DDBJ databases">
        <title>De-novo sequencing of pomegranate (Punica granatum L.) genome.</title>
        <authorList>
            <person name="Akparov Z."/>
            <person name="Amiraslanov A."/>
            <person name="Hajiyeva S."/>
            <person name="Abbasov M."/>
            <person name="Kaur K."/>
            <person name="Hamwieh A."/>
            <person name="Solovyev V."/>
            <person name="Salamov A."/>
            <person name="Braich B."/>
            <person name="Kosarev P."/>
            <person name="Mahmoud A."/>
            <person name="Hajiyev E."/>
            <person name="Babayeva S."/>
            <person name="Izzatullayeva V."/>
            <person name="Mammadov A."/>
            <person name="Mammadov A."/>
            <person name="Sharifova S."/>
            <person name="Ojaghi J."/>
            <person name="Eynullazada K."/>
            <person name="Bayramov B."/>
            <person name="Abdulazimova A."/>
            <person name="Shahmuradov I."/>
        </authorList>
    </citation>
    <scope>NUCLEOTIDE SEQUENCE [LARGE SCALE GENOMIC DNA]</scope>
    <source>
        <strain evidence="2">cv. AG2017</strain>
        <tissue evidence="1">Leaf</tissue>
    </source>
</reference>
<name>A0A2I0JR21_PUNGR</name>
<evidence type="ECO:0000313" key="2">
    <source>
        <dbReference type="Proteomes" id="UP000233551"/>
    </source>
</evidence>
<organism evidence="1 2">
    <name type="scientific">Punica granatum</name>
    <name type="common">Pomegranate</name>
    <dbReference type="NCBI Taxonomy" id="22663"/>
    <lineage>
        <taxon>Eukaryota</taxon>
        <taxon>Viridiplantae</taxon>
        <taxon>Streptophyta</taxon>
        <taxon>Embryophyta</taxon>
        <taxon>Tracheophyta</taxon>
        <taxon>Spermatophyta</taxon>
        <taxon>Magnoliopsida</taxon>
        <taxon>eudicotyledons</taxon>
        <taxon>Gunneridae</taxon>
        <taxon>Pentapetalae</taxon>
        <taxon>rosids</taxon>
        <taxon>malvids</taxon>
        <taxon>Myrtales</taxon>
        <taxon>Lythraceae</taxon>
        <taxon>Punica</taxon>
    </lineage>
</organism>